<proteinExistence type="predicted"/>
<comment type="caution">
    <text evidence="2">The sequence shown here is derived from an EMBL/GenBank/DDBJ whole genome shotgun (WGS) entry which is preliminary data.</text>
</comment>
<evidence type="ECO:0000313" key="3">
    <source>
        <dbReference type="Proteomes" id="UP001501638"/>
    </source>
</evidence>
<protein>
    <submittedName>
        <fullName evidence="2">Uncharacterized protein</fullName>
    </submittedName>
</protein>
<accession>A0ABN3KJM0</accession>
<reference evidence="2 3" key="1">
    <citation type="journal article" date="2019" name="Int. J. Syst. Evol. Microbiol.">
        <title>The Global Catalogue of Microorganisms (GCM) 10K type strain sequencing project: providing services to taxonomists for standard genome sequencing and annotation.</title>
        <authorList>
            <consortium name="The Broad Institute Genomics Platform"/>
            <consortium name="The Broad Institute Genome Sequencing Center for Infectious Disease"/>
            <person name="Wu L."/>
            <person name="Ma J."/>
        </authorList>
    </citation>
    <scope>NUCLEOTIDE SEQUENCE [LARGE SCALE GENOMIC DNA]</scope>
    <source>
        <strain evidence="2 3">JCM 6305</strain>
    </source>
</reference>
<evidence type="ECO:0000256" key="1">
    <source>
        <dbReference type="SAM" id="MobiDB-lite"/>
    </source>
</evidence>
<dbReference type="InterPro" id="IPR029058">
    <property type="entry name" value="AB_hydrolase_fold"/>
</dbReference>
<evidence type="ECO:0000313" key="2">
    <source>
        <dbReference type="EMBL" id="GAA2463525.1"/>
    </source>
</evidence>
<feature type="region of interest" description="Disordered" evidence="1">
    <location>
        <begin position="94"/>
        <end position="138"/>
    </location>
</feature>
<name>A0ABN3KJM0_9ACTN</name>
<gene>
    <name evidence="2" type="ORF">GCM10010405_55060</name>
</gene>
<dbReference type="Gene3D" id="3.40.50.1820">
    <property type="entry name" value="alpha/beta hydrolase"/>
    <property type="match status" value="1"/>
</dbReference>
<organism evidence="2 3">
    <name type="scientific">Streptomyces macrosporus</name>
    <dbReference type="NCBI Taxonomy" id="44032"/>
    <lineage>
        <taxon>Bacteria</taxon>
        <taxon>Bacillati</taxon>
        <taxon>Actinomycetota</taxon>
        <taxon>Actinomycetes</taxon>
        <taxon>Kitasatosporales</taxon>
        <taxon>Streptomycetaceae</taxon>
        <taxon>Streptomyces</taxon>
    </lineage>
</organism>
<keyword evidence="3" id="KW-1185">Reference proteome</keyword>
<sequence>MEDLAGLPRGACDALGDDGDDGGEAGDVLQAGGGRGAGAEDVHALPGDRHEVGGGPGAGQHRLVPDVVVDDVAFAAAFAGFPADEALALEERDRLGDGRRADPQVPDEFGGGEAAGVGDAQAGQHPGRHPGHARGHEDGGERLLVLADGLGVASGGPRGRLRVPGRGPPAPVGAALAVHWAERNPDRTPGVVCVDGGIPYGLTGEEGRERIRKLFRRMRLLLPLVRPFGLAARMTADEHAEVNIEANEINAAIAPVLDRVTVPARYVLATGGNLGAGREEMEQVRAALDPVLARNPIIQVSAKVASNHSHILRKDFRAVADAVRGLAAVRDRKAD</sequence>
<feature type="compositionally biased region" description="Acidic residues" evidence="1">
    <location>
        <begin position="15"/>
        <end position="24"/>
    </location>
</feature>
<feature type="region of interest" description="Disordered" evidence="1">
    <location>
        <begin position="1"/>
        <end position="41"/>
    </location>
</feature>
<dbReference type="EMBL" id="BAAASZ010000043">
    <property type="protein sequence ID" value="GAA2463525.1"/>
    <property type="molecule type" value="Genomic_DNA"/>
</dbReference>
<dbReference type="Proteomes" id="UP001501638">
    <property type="component" value="Unassembled WGS sequence"/>
</dbReference>